<name>A0ABV9G1F4_9ACTN</name>
<gene>
    <name evidence="1" type="ORF">ACFO9E_02215</name>
</gene>
<dbReference type="EMBL" id="JBHSFE010000003">
    <property type="protein sequence ID" value="MFC4606646.1"/>
    <property type="molecule type" value="Genomic_DNA"/>
</dbReference>
<protein>
    <submittedName>
        <fullName evidence="1">Uncharacterized protein</fullName>
    </submittedName>
</protein>
<accession>A0ABV9G1F4</accession>
<dbReference type="RefSeq" id="WP_381191037.1">
    <property type="nucleotide sequence ID" value="NZ_JBHSFE010000003.1"/>
</dbReference>
<dbReference type="Proteomes" id="UP001595993">
    <property type="component" value="Unassembled WGS sequence"/>
</dbReference>
<keyword evidence="2" id="KW-1185">Reference proteome</keyword>
<proteinExistence type="predicted"/>
<organism evidence="1 2">
    <name type="scientific">Streptomyces maoxianensis</name>
    <dbReference type="NCBI Taxonomy" id="1459942"/>
    <lineage>
        <taxon>Bacteria</taxon>
        <taxon>Bacillati</taxon>
        <taxon>Actinomycetota</taxon>
        <taxon>Actinomycetes</taxon>
        <taxon>Kitasatosporales</taxon>
        <taxon>Streptomycetaceae</taxon>
        <taxon>Streptomyces</taxon>
    </lineage>
</organism>
<evidence type="ECO:0000313" key="1">
    <source>
        <dbReference type="EMBL" id="MFC4606646.1"/>
    </source>
</evidence>
<comment type="caution">
    <text evidence="1">The sequence shown here is derived from an EMBL/GenBank/DDBJ whole genome shotgun (WGS) entry which is preliminary data.</text>
</comment>
<sequence length="61" mass="6930">MNERSDQVLRQRITLRHQGSPEGHGIRLQARLPSPRCSSLTDFDRITDQLIGEAVIPRHLG</sequence>
<evidence type="ECO:0000313" key="2">
    <source>
        <dbReference type="Proteomes" id="UP001595993"/>
    </source>
</evidence>
<reference evidence="2" key="1">
    <citation type="journal article" date="2019" name="Int. J. Syst. Evol. Microbiol.">
        <title>The Global Catalogue of Microorganisms (GCM) 10K type strain sequencing project: providing services to taxonomists for standard genome sequencing and annotation.</title>
        <authorList>
            <consortium name="The Broad Institute Genomics Platform"/>
            <consortium name="The Broad Institute Genome Sequencing Center for Infectious Disease"/>
            <person name="Wu L."/>
            <person name="Ma J."/>
        </authorList>
    </citation>
    <scope>NUCLEOTIDE SEQUENCE [LARGE SCALE GENOMIC DNA]</scope>
    <source>
        <strain evidence="2">CGMCC 4.7139</strain>
    </source>
</reference>